<evidence type="ECO:0000313" key="4">
    <source>
        <dbReference type="Proteomes" id="UP000029055"/>
    </source>
</evidence>
<feature type="transmembrane region" description="Helical" evidence="2">
    <location>
        <begin position="246"/>
        <end position="269"/>
    </location>
</feature>
<feature type="transmembrane region" description="Helical" evidence="2">
    <location>
        <begin position="97"/>
        <end position="116"/>
    </location>
</feature>
<feature type="transmembrane region" description="Helical" evidence="2">
    <location>
        <begin position="137"/>
        <end position="161"/>
    </location>
</feature>
<name>A0A087E1Z9_9BIFI</name>
<protein>
    <submittedName>
        <fullName evidence="3">Uncharacterized protein</fullName>
    </submittedName>
</protein>
<dbReference type="AlphaFoldDB" id="A0A087E1Z9"/>
<dbReference type="STRING" id="77635.BISU_1814"/>
<reference evidence="3 4" key="1">
    <citation type="submission" date="2014-03" db="EMBL/GenBank/DDBJ databases">
        <title>Genomics of Bifidobacteria.</title>
        <authorList>
            <person name="Ventura M."/>
            <person name="Milani C."/>
            <person name="Lugli G.A."/>
        </authorList>
    </citation>
    <scope>NUCLEOTIDE SEQUENCE [LARGE SCALE GENOMIC DNA]</scope>
    <source>
        <strain evidence="3 4">LMG 11597</strain>
    </source>
</reference>
<proteinExistence type="predicted"/>
<evidence type="ECO:0000313" key="3">
    <source>
        <dbReference type="EMBL" id="KFJ01800.1"/>
    </source>
</evidence>
<dbReference type="EMBL" id="JGZR01000009">
    <property type="protein sequence ID" value="KFJ01800.1"/>
    <property type="molecule type" value="Genomic_DNA"/>
</dbReference>
<feature type="transmembrane region" description="Helical" evidence="2">
    <location>
        <begin position="213"/>
        <end position="234"/>
    </location>
</feature>
<gene>
    <name evidence="3" type="ORF">BISU_1814</name>
</gene>
<comment type="caution">
    <text evidence="3">The sequence shown here is derived from an EMBL/GenBank/DDBJ whole genome shotgun (WGS) entry which is preliminary data.</text>
</comment>
<feature type="transmembrane region" description="Helical" evidence="2">
    <location>
        <begin position="55"/>
        <end position="77"/>
    </location>
</feature>
<keyword evidence="2" id="KW-0812">Transmembrane</keyword>
<dbReference type="RefSeq" id="WP_024464547.1">
    <property type="nucleotide sequence ID" value="NZ_CP062939.1"/>
</dbReference>
<evidence type="ECO:0000256" key="1">
    <source>
        <dbReference type="SAM" id="MobiDB-lite"/>
    </source>
</evidence>
<feature type="transmembrane region" description="Helical" evidence="2">
    <location>
        <begin position="181"/>
        <end position="206"/>
    </location>
</feature>
<accession>A0A087E1Z9</accession>
<feature type="compositionally biased region" description="Basic and acidic residues" evidence="1">
    <location>
        <begin position="26"/>
        <end position="35"/>
    </location>
</feature>
<keyword evidence="4" id="KW-1185">Reference proteome</keyword>
<feature type="region of interest" description="Disordered" evidence="1">
    <location>
        <begin position="1"/>
        <end position="35"/>
    </location>
</feature>
<organism evidence="3 4">
    <name type="scientific">Bifidobacterium subtile</name>
    <dbReference type="NCBI Taxonomy" id="77635"/>
    <lineage>
        <taxon>Bacteria</taxon>
        <taxon>Bacillati</taxon>
        <taxon>Actinomycetota</taxon>
        <taxon>Actinomycetes</taxon>
        <taxon>Bifidobacteriales</taxon>
        <taxon>Bifidobacteriaceae</taxon>
        <taxon>Bifidobacterium</taxon>
    </lineage>
</organism>
<keyword evidence="2" id="KW-0472">Membrane</keyword>
<feature type="compositionally biased region" description="Low complexity" evidence="1">
    <location>
        <begin position="1"/>
        <end position="15"/>
    </location>
</feature>
<dbReference type="Proteomes" id="UP000029055">
    <property type="component" value="Unassembled WGS sequence"/>
</dbReference>
<evidence type="ECO:0000256" key="2">
    <source>
        <dbReference type="SAM" id="Phobius"/>
    </source>
</evidence>
<dbReference type="eggNOG" id="ENOG5032VGQ">
    <property type="taxonomic scope" value="Bacteria"/>
</dbReference>
<sequence length="275" mass="29551">MSTATPSAPALSTSPLPVPPTQRTQDGNHARDADAQRSNIQAVAGQYMAEKQYSLLVPLYILALYWVISALIVLLMGIKMSLPLPAATQEDNASSNFGSVFSFPGFLIVVGALCANRQFGAALAFGSTRRGFWLGTMLGFLETSLATGLFTIVALACEMLSHHWWFGVHAFDVSILGSGNYGIAFLVVFGMSMMSLLAGATFGTIFRSFGQMALTWSLIATAVVLLALFAVFIWKSDPVIRFFTPWGSWTLIAGTGLLSLVLAIVGYFVNQRATI</sequence>
<keyword evidence="2" id="KW-1133">Transmembrane helix</keyword>
<dbReference type="OrthoDB" id="3724330at2"/>